<dbReference type="GO" id="GO:0032259">
    <property type="term" value="P:methylation"/>
    <property type="evidence" value="ECO:0007669"/>
    <property type="project" value="UniProtKB-KW"/>
</dbReference>
<evidence type="ECO:0000256" key="2">
    <source>
        <dbReference type="ARBA" id="ARBA00022692"/>
    </source>
</evidence>
<feature type="transmembrane region" description="Helical" evidence="5">
    <location>
        <begin position="70"/>
        <end position="90"/>
    </location>
</feature>
<protein>
    <submittedName>
        <fullName evidence="6">Isoprenylcysteine carboxyl methyltransferase family protein</fullName>
    </submittedName>
</protein>
<keyword evidence="2 5" id="KW-0812">Transmembrane</keyword>
<dbReference type="Gene3D" id="1.20.120.1630">
    <property type="match status" value="1"/>
</dbReference>
<evidence type="ECO:0000256" key="5">
    <source>
        <dbReference type="SAM" id="Phobius"/>
    </source>
</evidence>
<evidence type="ECO:0000256" key="1">
    <source>
        <dbReference type="ARBA" id="ARBA00004141"/>
    </source>
</evidence>
<comment type="subcellular location">
    <subcellularLocation>
        <location evidence="1">Membrane</location>
        <topology evidence="1">Multi-pass membrane protein</topology>
    </subcellularLocation>
</comment>
<keyword evidence="3 5" id="KW-1133">Transmembrane helix</keyword>
<keyword evidence="6" id="KW-0489">Methyltransferase</keyword>
<keyword evidence="7" id="KW-1185">Reference proteome</keyword>
<evidence type="ECO:0000313" key="6">
    <source>
        <dbReference type="EMBL" id="MEN0642602.1"/>
    </source>
</evidence>
<feature type="transmembrane region" description="Helical" evidence="5">
    <location>
        <begin position="122"/>
        <end position="148"/>
    </location>
</feature>
<dbReference type="InterPro" id="IPR007269">
    <property type="entry name" value="ICMT_MeTrfase"/>
</dbReference>
<feature type="transmembrane region" description="Helical" evidence="5">
    <location>
        <begin position="41"/>
        <end position="58"/>
    </location>
</feature>
<accession>A0ABU9VG59</accession>
<gene>
    <name evidence="6" type="ORF">MKY91_05450</name>
</gene>
<comment type="caution">
    <text evidence="6">The sequence shown here is derived from an EMBL/GenBank/DDBJ whole genome shotgun (WGS) entry which is preliminary data.</text>
</comment>
<keyword evidence="6" id="KW-0808">Transferase</keyword>
<dbReference type="PANTHER" id="PTHR43847:SF1">
    <property type="entry name" value="BLL3993 PROTEIN"/>
    <property type="match status" value="1"/>
</dbReference>
<dbReference type="RefSeq" id="WP_343129702.1">
    <property type="nucleotide sequence ID" value="NZ_JBCITK010000001.1"/>
</dbReference>
<sequence length="186" mass="21377">MIIVYLFIGLVVVQRLAEVGVAKSNERWMMERGAFEAGANHYPVMVALHVCFFLSLLVEVTIQQSEWTMWSMLPLVFFLIAQAIRVWALATLGRSWNTKIIVLPGAEPVNHGPYKWIRHPNYAVVVLEIFFLPLVFQAYVTAIVFSLLNVAMLSVRIKAEEEALNHVCGYQQTFKHVRRFISIRKK</sequence>
<dbReference type="Proteomes" id="UP001418796">
    <property type="component" value="Unassembled WGS sequence"/>
</dbReference>
<dbReference type="EMBL" id="JBCITK010000001">
    <property type="protein sequence ID" value="MEN0642602.1"/>
    <property type="molecule type" value="Genomic_DNA"/>
</dbReference>
<keyword evidence="4 5" id="KW-0472">Membrane</keyword>
<reference evidence="6 7" key="1">
    <citation type="submission" date="2024-03" db="EMBL/GenBank/DDBJ databases">
        <title>Bacilli Hybrid Assemblies.</title>
        <authorList>
            <person name="Kovac J."/>
        </authorList>
    </citation>
    <scope>NUCLEOTIDE SEQUENCE [LARGE SCALE GENOMIC DNA]</scope>
    <source>
        <strain evidence="6 7">FSL R7-0666</strain>
    </source>
</reference>
<evidence type="ECO:0000256" key="3">
    <source>
        <dbReference type="ARBA" id="ARBA00022989"/>
    </source>
</evidence>
<proteinExistence type="predicted"/>
<dbReference type="GO" id="GO:0008168">
    <property type="term" value="F:methyltransferase activity"/>
    <property type="evidence" value="ECO:0007669"/>
    <property type="project" value="UniProtKB-KW"/>
</dbReference>
<name>A0ABU9VG59_9BACI</name>
<dbReference type="PANTHER" id="PTHR43847">
    <property type="entry name" value="BLL3993 PROTEIN"/>
    <property type="match status" value="1"/>
</dbReference>
<organism evidence="6 7">
    <name type="scientific">Alkalicoccobacillus gibsonii</name>
    <dbReference type="NCBI Taxonomy" id="79881"/>
    <lineage>
        <taxon>Bacteria</taxon>
        <taxon>Bacillati</taxon>
        <taxon>Bacillota</taxon>
        <taxon>Bacilli</taxon>
        <taxon>Bacillales</taxon>
        <taxon>Bacillaceae</taxon>
        <taxon>Alkalicoccobacillus</taxon>
    </lineage>
</organism>
<dbReference type="InterPro" id="IPR052527">
    <property type="entry name" value="Metal_cation-efflux_comp"/>
</dbReference>
<evidence type="ECO:0000313" key="7">
    <source>
        <dbReference type="Proteomes" id="UP001418796"/>
    </source>
</evidence>
<dbReference type="Pfam" id="PF04140">
    <property type="entry name" value="ICMT"/>
    <property type="match status" value="1"/>
</dbReference>
<evidence type="ECO:0000256" key="4">
    <source>
        <dbReference type="ARBA" id="ARBA00023136"/>
    </source>
</evidence>